<dbReference type="AlphaFoldDB" id="A0A7J8NN17"/>
<comment type="caution">
    <text evidence="1">The sequence shown here is derived from an EMBL/GenBank/DDBJ whole genome shotgun (WGS) entry which is preliminary data.</text>
</comment>
<organism evidence="1 2">
    <name type="scientific">Gossypium raimondii</name>
    <name type="common">Peruvian cotton</name>
    <name type="synonym">Gossypium klotzschianum subsp. raimondii</name>
    <dbReference type="NCBI Taxonomy" id="29730"/>
    <lineage>
        <taxon>Eukaryota</taxon>
        <taxon>Viridiplantae</taxon>
        <taxon>Streptophyta</taxon>
        <taxon>Embryophyta</taxon>
        <taxon>Tracheophyta</taxon>
        <taxon>Spermatophyta</taxon>
        <taxon>Magnoliopsida</taxon>
        <taxon>eudicotyledons</taxon>
        <taxon>Gunneridae</taxon>
        <taxon>Pentapetalae</taxon>
        <taxon>rosids</taxon>
        <taxon>malvids</taxon>
        <taxon>Malvales</taxon>
        <taxon>Malvaceae</taxon>
        <taxon>Malvoideae</taxon>
        <taxon>Gossypium</taxon>
    </lineage>
</organism>
<dbReference type="Proteomes" id="UP000593578">
    <property type="component" value="Unassembled WGS sequence"/>
</dbReference>
<protein>
    <submittedName>
        <fullName evidence="1">Uncharacterized protein</fullName>
    </submittedName>
</protein>
<name>A0A7J8NN17_GOSRA</name>
<evidence type="ECO:0000313" key="1">
    <source>
        <dbReference type="EMBL" id="MBA0578389.1"/>
    </source>
</evidence>
<reference evidence="1 2" key="1">
    <citation type="journal article" date="2019" name="Genome Biol. Evol.">
        <title>Insights into the evolution of the New World diploid cottons (Gossypium, subgenus Houzingenia) based on genome sequencing.</title>
        <authorList>
            <person name="Grover C.E."/>
            <person name="Arick M.A. 2nd"/>
            <person name="Thrash A."/>
            <person name="Conover J.L."/>
            <person name="Sanders W.S."/>
            <person name="Peterson D.G."/>
            <person name="Frelichowski J.E."/>
            <person name="Scheffler J.A."/>
            <person name="Scheffler B.E."/>
            <person name="Wendel J.F."/>
        </authorList>
    </citation>
    <scope>NUCLEOTIDE SEQUENCE [LARGE SCALE GENOMIC DNA]</scope>
    <source>
        <strain evidence="1">8</strain>
        <tissue evidence="1">Leaf</tissue>
    </source>
</reference>
<evidence type="ECO:0000313" key="2">
    <source>
        <dbReference type="Proteomes" id="UP000593578"/>
    </source>
</evidence>
<dbReference type="EMBL" id="JABEZZ010000001">
    <property type="protein sequence ID" value="MBA0578389.1"/>
    <property type="molecule type" value="Genomic_DNA"/>
</dbReference>
<proteinExistence type="predicted"/>
<accession>A0A7J8NN17</accession>
<gene>
    <name evidence="1" type="ORF">Gorai_020672</name>
</gene>
<sequence length="37" mass="4716">MFRSYVKRLKFHMSMFLQKKILQQQELLRDQHAVFWC</sequence>